<proteinExistence type="predicted"/>
<dbReference type="SUPFAM" id="SSF48726">
    <property type="entry name" value="Immunoglobulin"/>
    <property type="match status" value="1"/>
</dbReference>
<dbReference type="InterPro" id="IPR003599">
    <property type="entry name" value="Ig_sub"/>
</dbReference>
<feature type="domain" description="FZ" evidence="10">
    <location>
        <begin position="506"/>
        <end position="724"/>
    </location>
</feature>
<dbReference type="GO" id="GO:0004175">
    <property type="term" value="F:endopeptidase activity"/>
    <property type="evidence" value="ECO:0007669"/>
    <property type="project" value="TreeGrafter"/>
</dbReference>
<evidence type="ECO:0000256" key="8">
    <source>
        <dbReference type="SAM" id="MobiDB-lite"/>
    </source>
</evidence>
<name>A0A4S2JPM6_9HYME</name>
<dbReference type="Proteomes" id="UP000310200">
    <property type="component" value="Unassembled WGS sequence"/>
</dbReference>
<dbReference type="SMART" id="SM00408">
    <property type="entry name" value="IGc2"/>
    <property type="match status" value="1"/>
</dbReference>
<evidence type="ECO:0000256" key="1">
    <source>
        <dbReference type="ARBA" id="ARBA00004479"/>
    </source>
</evidence>
<dbReference type="Pfam" id="PF07679">
    <property type="entry name" value="I-set"/>
    <property type="match status" value="1"/>
</dbReference>
<dbReference type="InterPro" id="IPR013783">
    <property type="entry name" value="Ig-like_fold"/>
</dbReference>
<keyword evidence="9" id="KW-0812">Transmembrane</keyword>
<dbReference type="PANTHER" id="PTHR24261:SF7">
    <property type="entry name" value="KRINGLE DOMAIN-CONTAINING PROTEIN"/>
    <property type="match status" value="1"/>
</dbReference>
<dbReference type="STRING" id="300112.A0A4S2JPM6"/>
<protein>
    <submittedName>
        <fullName evidence="13">Uncharacterized protein</fullName>
    </submittedName>
</protein>
<dbReference type="EMBL" id="QBLH01003506">
    <property type="protein sequence ID" value="TGZ37840.1"/>
    <property type="molecule type" value="Genomic_DNA"/>
</dbReference>
<evidence type="ECO:0000256" key="6">
    <source>
        <dbReference type="ARBA" id="ARBA00023157"/>
    </source>
</evidence>
<sequence>MTLDLSVYLTVDPKSERSSQIVTIHALQIQMKDQARLIIPVAISHRTQTLKLIDNQSGFSSSDCAHRTENSRSWSRIALGNCPCQSPRQNGGLKASIHEDPSGTKRERTRLKVVVADNPHVSVICAARFVRTDTENIRMHVTSKSEVVKECGVLVVAFNDPVIDYNQIDGSIQQEMLYKVTTYLWLRLRAKTLHVQHTTRQHDVRSDVANFYEWNYDIKSTKLRSFEIVLRYVAQVGRARSGNGDVEDSDTDVQDYSTDEDYNDVFDSTTNGTDVDAASGTKSGTLKFVRTLTNISKDAGGIAHMRCEVVGDPPPTKIRWYKNEAPLEENRPKITIRKIHAQMHEHAAKNLAGSRLKITNLDVSDIGFYTCRVTNGKDQIQSEGTLRVDSSKKWPAPMHPEYSMGQPSGDKFSTGMSGTGFIDGMGHGDTLDISVGNGMSTPHISHLASANPFNILSPSPQPTSSQSSTMDFNTNSGLTNGNIQFPPNVNFDEMSSISSVSGRKDNHKGTCEVYIGKTCAQFVGNQSVYIIHPMTQKMLEEKLMKAFQVINFSNELSSNCEGYAKPSLCYSAFPICRDPSNTQKPKNAEASTQLFNLLNSKQDDFLDDGDRDDTDDFSRLHSVPKRSPTLGPIFDFMSNEDGKSSNKKIINQSYGDTRASSRNEINRKLRRICREECEMLENELCRKEYAIAKRHPLIGHQVPLVECSDLPLEGTTEARDCLTLGLSVANNVQENDYCYWGSGKSYRGIVKTSVSGRPCLRWFHHFNLPISDYPELAGRHSYCRNPGGKEIQPWCYVDVNNRMQKEFCNIPKCVENLWIYAVVGFVLTGGFVIILICYCCCYRSRKSRRQMNHLPSNKMLTSIQCDKNIYDGRRSTMQPMEMSSLLAGPGNTTPGTGTLSSGSSRTSNNRIPQFTTNNIVLLQELGEGAFAPIYKSDQKTGMETMCNLNDHNNAIKMLPPINTFPNSNCVEQRPNCGFNTEHGTPIKTPNYQNPATNVNLNDIYDDKQCCSPKLSGAKKVLPAVVPQASGPKSNVPCNGPRPMQNGAQLVVRLPDPSKVTTETRNCSKRFVYAGNRIYIVISESEKKERKSDRDERYSRLRRALSWFETMNGVIWSKTQKTFVPISSVPIFAMLQQERLKQSRALETHNFQLRNLTLTSYQCYSRLRRALSLSETMNGVIWSKMQKTFVPISSVPIFAMLQQERLKQSRALETHNFQLRNLTLTSFQDPHFLEFYDNDTKVTGLCGELWILLSEKLNFTLQPIRSNETSLGASSKNSTVFEQGLLSIISRNETIAIPKVETYSVRNIAVDFTIPLWMNRTAKRVVVASTVEEMFKLACIKGKKKYTALQGEDEYKARGQIGCEVIPVGQSYFKMWKTFVPISSVPIFSMLQQERLKQSRALEIHNFQLRNLTLTSFQDPHFLEFYDNDTKVTGLCGELWTLLSEKLNFTCNPNHFYYIKGSLAKLANDKLHPIKSNETGLGASSKNHTVFEQGLLSIISRNETSAIPKVETYNVRRIAVDFTMPLWINRTAKRVVVTSTVEEMFKLACIKGKKEYTALQGEDEYKARGQIGCEVIPIGQSYFKMWVASGIARNFKYKRTIDLGILRLKEVGLWDELVDRWLTEKSQRLNNANVEAIGIDQKTFVPISSVPIFAMLQQERLKQSRALETHNFQLRNLTLTSFQERRFFEFYDNDMKVTGFCGELWTLLSEKLNFTLQPVRSNETSLMGVSSKNEPILERGLLGVIMRNETIAIPKIEINNFRHQAADFTMPLWMNRYALKRVVVASTDEEMFKLACIQGKRKYTVFLGENEYKAKGKFGCEVIPVGQSYLKMWVASGIAKNFKYKRTIDLGILRLKEVGLWSVLIDRWWTEESEHRYNAKVKTIKIEQTQKTFVPISSVPIFAMLQQERLKQSRALETHNFQLRNLTITSFQEPRFFEFYDNDMKVTALCGELWTLLSKKLNFTLQPVRSNETSLGASKNRTIFEQGLLGIITRNETIAIPKKTFVPISSVPIFAMLQQERLKQSRALETHNFQLRNLTLTSFQELRFLEFYDNDMKVTGFCGELWTLLSKKLNFTILHILRLQPIRSNETSLGAPSKDKMIFEQGLLGIITRNETIAIPKVEFSNLRRLAADFTMPLWMNRTAKRVVVASTVEEMFKLACIKGKKKYTVLQGEDEYKARGKIECKVIPVGQAYFKMWVASGIAKNFKYKRTIDLGILRLKEVGLWDELVDRWLTEESERHYNAKKVTALCGELWTLLSEKLNFTRLLTKLTRNYMYNQRILHVLRLQPVRSNETSLGGSSKNQTVFAEKDFSRSETIAIPKVEISNIRRLAADFTMPLWMNSQRLYIQNEIEKNIVMFYDNDTKVNGVCGDLWHVLAEYLNFTKTQKTFVPISSVPIYARMQQERLRQNRALEIHNFQLQNLTLTSFQEPHFLQFYDNNTKVTGLCGEIWNLLSESLNFTLQPVKVNIDGMGMPEEDLTYKHGLLGIIFRNETVAIPKIETFRPRLAAILNLEPIVQARTAKRLIIIPTIEDMHKMACSSKKKKYAIFQGEDMHKVNGAIICHLTNTGKPLSKIWVASGIVKNFKYKRTIDLGICHFCNIFYYLIFIFAVKKFLFYLISKASSKKYAVLNESSNDLIFLTAIKDLLFFSKNVNFCFAPYISITDETLCIIMYYCISYTLHKLKIKYKRYLLKS</sequence>
<dbReference type="GO" id="GO:0005615">
    <property type="term" value="C:extracellular space"/>
    <property type="evidence" value="ECO:0007669"/>
    <property type="project" value="TreeGrafter"/>
</dbReference>
<reference evidence="13 14" key="1">
    <citation type="journal article" date="2019" name="Philos. Trans. R. Soc. Lond., B, Biol. Sci.">
        <title>Ant behaviour and brain gene expression of defending hosts depend on the ecological success of the intruding social parasite.</title>
        <authorList>
            <person name="Kaur R."/>
            <person name="Stoldt M."/>
            <person name="Jongepier E."/>
            <person name="Feldmeyer B."/>
            <person name="Menzel F."/>
            <person name="Bornberg-Bauer E."/>
            <person name="Foitzik S."/>
        </authorList>
    </citation>
    <scope>NUCLEOTIDE SEQUENCE [LARGE SCALE GENOMIC DNA]</scope>
    <source>
        <tissue evidence="13">Whole body</tissue>
    </source>
</reference>
<evidence type="ECO:0000256" key="9">
    <source>
        <dbReference type="SAM" id="Phobius"/>
    </source>
</evidence>
<dbReference type="PROSITE" id="PS50038">
    <property type="entry name" value="FZ"/>
    <property type="match status" value="1"/>
</dbReference>
<dbReference type="InterPro" id="IPR020067">
    <property type="entry name" value="Frizzled_dom"/>
</dbReference>
<dbReference type="Gene3D" id="3.40.190.10">
    <property type="entry name" value="Periplasmic binding protein-like II"/>
    <property type="match status" value="4"/>
</dbReference>
<dbReference type="Gene3D" id="2.60.40.10">
    <property type="entry name" value="Immunoglobulins"/>
    <property type="match status" value="1"/>
</dbReference>
<keyword evidence="9" id="KW-0472">Membrane</keyword>
<dbReference type="SUPFAM" id="SSF57440">
    <property type="entry name" value="Kringle-like"/>
    <property type="match status" value="1"/>
</dbReference>
<feature type="compositionally biased region" description="Low complexity" evidence="8">
    <location>
        <begin position="888"/>
        <end position="910"/>
    </location>
</feature>
<dbReference type="InterPro" id="IPR007110">
    <property type="entry name" value="Ig-like_dom"/>
</dbReference>
<dbReference type="InterPro" id="IPR038178">
    <property type="entry name" value="Kringle_sf"/>
</dbReference>
<dbReference type="CDD" id="cd00108">
    <property type="entry name" value="KR"/>
    <property type="match status" value="1"/>
</dbReference>
<dbReference type="PROSITE" id="PS50835">
    <property type="entry name" value="IG_LIKE"/>
    <property type="match status" value="1"/>
</dbReference>
<dbReference type="InterPro" id="IPR013098">
    <property type="entry name" value="Ig_I-set"/>
</dbReference>
<keyword evidence="14" id="KW-1185">Reference proteome</keyword>
<feature type="transmembrane region" description="Helical" evidence="9">
    <location>
        <begin position="2592"/>
        <end position="2610"/>
    </location>
</feature>
<dbReference type="GO" id="GO:0005102">
    <property type="term" value="F:signaling receptor binding"/>
    <property type="evidence" value="ECO:0007669"/>
    <property type="project" value="TreeGrafter"/>
</dbReference>
<keyword evidence="9" id="KW-1133">Transmembrane helix</keyword>
<evidence type="ECO:0000259" key="10">
    <source>
        <dbReference type="PROSITE" id="PS50038"/>
    </source>
</evidence>
<keyword evidence="4" id="KW-0547">Nucleotide-binding</keyword>
<evidence type="ECO:0000256" key="7">
    <source>
        <dbReference type="PROSITE-ProRule" id="PRU00121"/>
    </source>
</evidence>
<dbReference type="PRINTS" id="PR00018">
    <property type="entry name" value="KRINGLE"/>
</dbReference>
<feature type="domain" description="Kringle" evidence="11">
    <location>
        <begin position="737"/>
        <end position="813"/>
    </location>
</feature>
<dbReference type="GO" id="GO:0016020">
    <property type="term" value="C:membrane"/>
    <property type="evidence" value="ECO:0007669"/>
    <property type="project" value="UniProtKB-SubCell"/>
</dbReference>
<dbReference type="InterPro" id="IPR036179">
    <property type="entry name" value="Ig-like_dom_sf"/>
</dbReference>
<dbReference type="InterPro" id="IPR000001">
    <property type="entry name" value="Kringle"/>
</dbReference>
<keyword evidence="3 7" id="KW-0420">Kringle</keyword>
<dbReference type="Gene3D" id="1.10.2000.10">
    <property type="entry name" value="Frizzled cysteine-rich domain"/>
    <property type="match status" value="2"/>
</dbReference>
<dbReference type="CDD" id="cd07459">
    <property type="entry name" value="CRD_TK_ROR_like"/>
    <property type="match status" value="1"/>
</dbReference>
<dbReference type="InterPro" id="IPR018056">
    <property type="entry name" value="Kringle_CS"/>
</dbReference>
<keyword evidence="2" id="KW-0597">Phosphoprotein</keyword>
<dbReference type="InterPro" id="IPR003598">
    <property type="entry name" value="Ig_sub2"/>
</dbReference>
<comment type="caution">
    <text evidence="13">The sequence shown here is derived from an EMBL/GenBank/DDBJ whole genome shotgun (WGS) entry which is preliminary data.</text>
</comment>
<feature type="transmembrane region" description="Helical" evidence="9">
    <location>
        <begin position="817"/>
        <end position="841"/>
    </location>
</feature>
<dbReference type="InterPro" id="IPR041775">
    <property type="entry name" value="Ror-like_CRD"/>
</dbReference>
<accession>A0A4S2JPM6</accession>
<gene>
    <name evidence="13" type="ORF">DBV15_04804</name>
</gene>
<evidence type="ECO:0000256" key="3">
    <source>
        <dbReference type="ARBA" id="ARBA00022572"/>
    </source>
</evidence>
<dbReference type="InterPro" id="IPR036790">
    <property type="entry name" value="Frizzled_dom_sf"/>
</dbReference>
<dbReference type="Pfam" id="PF00051">
    <property type="entry name" value="Kringle"/>
    <property type="match status" value="1"/>
</dbReference>
<evidence type="ECO:0000256" key="4">
    <source>
        <dbReference type="ARBA" id="ARBA00022741"/>
    </source>
</evidence>
<organism evidence="13 14">
    <name type="scientific">Temnothorax longispinosus</name>
    <dbReference type="NCBI Taxonomy" id="300112"/>
    <lineage>
        <taxon>Eukaryota</taxon>
        <taxon>Metazoa</taxon>
        <taxon>Ecdysozoa</taxon>
        <taxon>Arthropoda</taxon>
        <taxon>Hexapoda</taxon>
        <taxon>Insecta</taxon>
        <taxon>Pterygota</taxon>
        <taxon>Neoptera</taxon>
        <taxon>Endopterygota</taxon>
        <taxon>Hymenoptera</taxon>
        <taxon>Apocrita</taxon>
        <taxon>Aculeata</taxon>
        <taxon>Formicoidea</taxon>
        <taxon>Formicidae</taxon>
        <taxon>Myrmicinae</taxon>
        <taxon>Temnothorax</taxon>
    </lineage>
</organism>
<evidence type="ECO:0000259" key="11">
    <source>
        <dbReference type="PROSITE" id="PS50070"/>
    </source>
</evidence>
<evidence type="ECO:0000256" key="5">
    <source>
        <dbReference type="ARBA" id="ARBA00022840"/>
    </source>
</evidence>
<keyword evidence="5" id="KW-0067">ATP-binding</keyword>
<comment type="caution">
    <text evidence="7">Lacks conserved residue(s) required for the propagation of feature annotation.</text>
</comment>
<dbReference type="SUPFAM" id="SSF53850">
    <property type="entry name" value="Periplasmic binding protein-like II"/>
    <property type="match status" value="4"/>
</dbReference>
<dbReference type="InterPro" id="IPR013806">
    <property type="entry name" value="Kringle-like"/>
</dbReference>
<dbReference type="SMART" id="SM00409">
    <property type="entry name" value="IG"/>
    <property type="match status" value="1"/>
</dbReference>
<dbReference type="InterPro" id="IPR050759">
    <property type="entry name" value="Serine_protease_kringle"/>
</dbReference>
<dbReference type="Gene3D" id="2.40.20.10">
    <property type="entry name" value="Plasminogen Kringle 4"/>
    <property type="match status" value="1"/>
</dbReference>
<dbReference type="GO" id="GO:0005524">
    <property type="term" value="F:ATP binding"/>
    <property type="evidence" value="ECO:0007669"/>
    <property type="project" value="UniProtKB-KW"/>
</dbReference>
<dbReference type="PROSITE" id="PS00021">
    <property type="entry name" value="KRINGLE_1"/>
    <property type="match status" value="1"/>
</dbReference>
<feature type="domain" description="Ig-like" evidence="12">
    <location>
        <begin position="300"/>
        <end position="387"/>
    </location>
</feature>
<comment type="subcellular location">
    <subcellularLocation>
        <location evidence="1">Membrane</location>
        <topology evidence="1">Single-pass type I membrane protein</topology>
    </subcellularLocation>
</comment>
<evidence type="ECO:0000256" key="2">
    <source>
        <dbReference type="ARBA" id="ARBA00022553"/>
    </source>
</evidence>
<evidence type="ECO:0000313" key="13">
    <source>
        <dbReference type="EMBL" id="TGZ37840.1"/>
    </source>
</evidence>
<evidence type="ECO:0000313" key="14">
    <source>
        <dbReference type="Proteomes" id="UP000310200"/>
    </source>
</evidence>
<dbReference type="SMART" id="SM00130">
    <property type="entry name" value="KR"/>
    <property type="match status" value="1"/>
</dbReference>
<evidence type="ECO:0000259" key="12">
    <source>
        <dbReference type="PROSITE" id="PS50835"/>
    </source>
</evidence>
<dbReference type="PROSITE" id="PS50070">
    <property type="entry name" value="KRINGLE_2"/>
    <property type="match status" value="1"/>
</dbReference>
<feature type="region of interest" description="Disordered" evidence="8">
    <location>
        <begin position="883"/>
        <end position="910"/>
    </location>
</feature>
<keyword evidence="6" id="KW-1015">Disulfide bond</keyword>
<dbReference type="PANTHER" id="PTHR24261">
    <property type="entry name" value="PLASMINOGEN-RELATED"/>
    <property type="match status" value="1"/>
</dbReference>